<dbReference type="GO" id="GO:0012505">
    <property type="term" value="C:endomembrane system"/>
    <property type="evidence" value="ECO:0007669"/>
    <property type="project" value="UniProtKB-SubCell"/>
</dbReference>
<dbReference type="GO" id="GO:0032259">
    <property type="term" value="P:methylation"/>
    <property type="evidence" value="ECO:0007669"/>
    <property type="project" value="UniProtKB-KW"/>
</dbReference>
<evidence type="ECO:0000313" key="7">
    <source>
        <dbReference type="EMBL" id="CDX20729.1"/>
    </source>
</evidence>
<evidence type="ECO:0000256" key="3">
    <source>
        <dbReference type="ARBA" id="ARBA00022989"/>
    </source>
</evidence>
<sequence>MEFDLERGLDLLVSIVGIATVGQYLWSTRAHFQSSGMSSGATIISVVVAATALFFLAIIWILPQPPLAKIVGLAVQLVSSALFWWAILRSRKARLRFVFDADDPHGLVTDGPFLYLRHPFYTSYIIFWAGWGIATWSSWTVVPVAGIFVLYLIAALDEEKKFSRTEMADAYAAHRKRAGLFWPRLPKSGDRDRSAMPQPGGGCVARGIDAKRRREGERPPPPMRHQFED</sequence>
<gene>
    <name evidence="7" type="ORF">MPL3356_330027</name>
</gene>
<keyword evidence="2 6" id="KW-0812">Transmembrane</keyword>
<keyword evidence="7" id="KW-0489">Methyltransferase</keyword>
<accession>A0A090E0Z3</accession>
<dbReference type="Gene3D" id="1.20.120.1630">
    <property type="match status" value="1"/>
</dbReference>
<dbReference type="Proteomes" id="UP000045285">
    <property type="component" value="Unassembled WGS sequence"/>
</dbReference>
<dbReference type="AlphaFoldDB" id="A0A090E0Z3"/>
<dbReference type="Pfam" id="PF04191">
    <property type="entry name" value="PEMT"/>
    <property type="match status" value="1"/>
</dbReference>
<comment type="subcellular location">
    <subcellularLocation>
        <location evidence="1">Endomembrane system</location>
        <topology evidence="1">Multi-pass membrane protein</topology>
    </subcellularLocation>
</comment>
<protein>
    <submittedName>
        <fullName evidence="7">S-isoprenylcysteine methyltransferase-like protein (Modular protein)</fullName>
    </submittedName>
</protein>
<reference evidence="8" key="1">
    <citation type="submission" date="2014-08" db="EMBL/GenBank/DDBJ databases">
        <authorList>
            <person name="Moulin L."/>
        </authorList>
    </citation>
    <scope>NUCLEOTIDE SEQUENCE [LARGE SCALE GENOMIC DNA]</scope>
</reference>
<evidence type="ECO:0000256" key="2">
    <source>
        <dbReference type="ARBA" id="ARBA00022692"/>
    </source>
</evidence>
<evidence type="ECO:0000256" key="4">
    <source>
        <dbReference type="ARBA" id="ARBA00023136"/>
    </source>
</evidence>
<name>A0A090E0Z3_MESPL</name>
<evidence type="ECO:0000313" key="8">
    <source>
        <dbReference type="Proteomes" id="UP000045285"/>
    </source>
</evidence>
<dbReference type="STRING" id="69974.MPLDJ20_60144"/>
<proteinExistence type="predicted"/>
<organism evidence="7 8">
    <name type="scientific">Mesorhizobium plurifarium</name>
    <dbReference type="NCBI Taxonomy" id="69974"/>
    <lineage>
        <taxon>Bacteria</taxon>
        <taxon>Pseudomonadati</taxon>
        <taxon>Pseudomonadota</taxon>
        <taxon>Alphaproteobacteria</taxon>
        <taxon>Hyphomicrobiales</taxon>
        <taxon>Phyllobacteriaceae</taxon>
        <taxon>Mesorhizobium</taxon>
    </lineage>
</organism>
<dbReference type="PANTHER" id="PTHR43847:SF1">
    <property type="entry name" value="BLL3993 PROTEIN"/>
    <property type="match status" value="1"/>
</dbReference>
<dbReference type="PANTHER" id="PTHR43847">
    <property type="entry name" value="BLL3993 PROTEIN"/>
    <property type="match status" value="1"/>
</dbReference>
<keyword evidence="4 6" id="KW-0472">Membrane</keyword>
<feature type="region of interest" description="Disordered" evidence="5">
    <location>
        <begin position="186"/>
        <end position="229"/>
    </location>
</feature>
<feature type="compositionally biased region" description="Basic and acidic residues" evidence="5">
    <location>
        <begin position="208"/>
        <end position="218"/>
    </location>
</feature>
<feature type="transmembrane region" description="Helical" evidence="6">
    <location>
        <begin position="125"/>
        <end position="154"/>
    </location>
</feature>
<dbReference type="InterPro" id="IPR007318">
    <property type="entry name" value="Phopholipid_MeTrfase"/>
</dbReference>
<evidence type="ECO:0000256" key="5">
    <source>
        <dbReference type="SAM" id="MobiDB-lite"/>
    </source>
</evidence>
<evidence type="ECO:0000256" key="6">
    <source>
        <dbReference type="SAM" id="Phobius"/>
    </source>
</evidence>
<keyword evidence="8" id="KW-1185">Reference proteome</keyword>
<dbReference type="EMBL" id="CCMZ01000027">
    <property type="protein sequence ID" value="CDX20729.1"/>
    <property type="molecule type" value="Genomic_DNA"/>
</dbReference>
<keyword evidence="7" id="KW-0808">Transferase</keyword>
<feature type="transmembrane region" description="Helical" evidence="6">
    <location>
        <begin position="70"/>
        <end position="87"/>
    </location>
</feature>
<feature type="transmembrane region" description="Helical" evidence="6">
    <location>
        <begin position="38"/>
        <end position="63"/>
    </location>
</feature>
<dbReference type="GO" id="GO:0008168">
    <property type="term" value="F:methyltransferase activity"/>
    <property type="evidence" value="ECO:0007669"/>
    <property type="project" value="UniProtKB-KW"/>
</dbReference>
<dbReference type="InterPro" id="IPR052527">
    <property type="entry name" value="Metal_cation-efflux_comp"/>
</dbReference>
<feature type="transmembrane region" description="Helical" evidence="6">
    <location>
        <begin position="9"/>
        <end position="26"/>
    </location>
</feature>
<keyword evidence="3 6" id="KW-1133">Transmembrane helix</keyword>
<evidence type="ECO:0000256" key="1">
    <source>
        <dbReference type="ARBA" id="ARBA00004127"/>
    </source>
</evidence>